<protein>
    <submittedName>
        <fullName evidence="2">Uncharacterized protein</fullName>
    </submittedName>
</protein>
<keyword evidence="3" id="KW-1185">Reference proteome</keyword>
<dbReference type="OrthoDB" id="10594628at2759"/>
<evidence type="ECO:0000256" key="1">
    <source>
        <dbReference type="SAM" id="MobiDB-lite"/>
    </source>
</evidence>
<comment type="caution">
    <text evidence="2">The sequence shown here is derived from an EMBL/GenBank/DDBJ whole genome shotgun (WGS) entry which is preliminary data.</text>
</comment>
<feature type="compositionally biased region" description="Basic and acidic residues" evidence="1">
    <location>
        <begin position="10"/>
        <end position="22"/>
    </location>
</feature>
<reference evidence="2" key="1">
    <citation type="submission" date="2017-07" db="EMBL/GenBank/DDBJ databases">
        <title>Taro Niue Genome Assembly and Annotation.</title>
        <authorList>
            <person name="Atibalentja N."/>
            <person name="Keating K."/>
            <person name="Fields C.J."/>
        </authorList>
    </citation>
    <scope>NUCLEOTIDE SEQUENCE</scope>
    <source>
        <strain evidence="2">Niue_2</strain>
        <tissue evidence="2">Leaf</tissue>
    </source>
</reference>
<organism evidence="2 3">
    <name type="scientific">Colocasia esculenta</name>
    <name type="common">Wild taro</name>
    <name type="synonym">Arum esculentum</name>
    <dbReference type="NCBI Taxonomy" id="4460"/>
    <lineage>
        <taxon>Eukaryota</taxon>
        <taxon>Viridiplantae</taxon>
        <taxon>Streptophyta</taxon>
        <taxon>Embryophyta</taxon>
        <taxon>Tracheophyta</taxon>
        <taxon>Spermatophyta</taxon>
        <taxon>Magnoliopsida</taxon>
        <taxon>Liliopsida</taxon>
        <taxon>Araceae</taxon>
        <taxon>Aroideae</taxon>
        <taxon>Colocasieae</taxon>
        <taxon>Colocasia</taxon>
    </lineage>
</organism>
<accession>A0A843UVQ9</accession>
<feature type="region of interest" description="Disordered" evidence="1">
    <location>
        <begin position="1"/>
        <end position="49"/>
    </location>
</feature>
<proteinExistence type="predicted"/>
<evidence type="ECO:0000313" key="2">
    <source>
        <dbReference type="EMBL" id="MQL85734.1"/>
    </source>
</evidence>
<dbReference type="EMBL" id="NMUH01000847">
    <property type="protein sequence ID" value="MQL85734.1"/>
    <property type="molecule type" value="Genomic_DNA"/>
</dbReference>
<feature type="non-terminal residue" evidence="2">
    <location>
        <position position="179"/>
    </location>
</feature>
<evidence type="ECO:0000313" key="3">
    <source>
        <dbReference type="Proteomes" id="UP000652761"/>
    </source>
</evidence>
<feature type="compositionally biased region" description="Acidic residues" evidence="1">
    <location>
        <begin position="23"/>
        <end position="45"/>
    </location>
</feature>
<sequence length="179" mass="20820">MSLSQLMMSSKEEVDPNALEREVESDEEEESWHDEDEFEEDDEDDRYGTWRTESDSFHLRRPMVCIPVHDRDCLLVHVGPPVDRDCLPVHAGRPGDRDRLLVDHASSATFPFFLTTRGKIDPGSASRYITTLVHAHIPGPVDAWRQFPVPVRDLLFDMFTRRYVFTRPEDLPRARAVWE</sequence>
<gene>
    <name evidence="2" type="ORF">Taro_018258</name>
</gene>
<name>A0A843UVQ9_COLES</name>
<dbReference type="AlphaFoldDB" id="A0A843UVQ9"/>
<dbReference type="Proteomes" id="UP000652761">
    <property type="component" value="Unassembled WGS sequence"/>
</dbReference>